<feature type="transmembrane region" description="Helical" evidence="6">
    <location>
        <begin position="133"/>
        <end position="153"/>
    </location>
</feature>
<dbReference type="Pfam" id="PF09335">
    <property type="entry name" value="VTT_dom"/>
    <property type="match status" value="1"/>
</dbReference>
<dbReference type="PATRIC" id="fig|36861.3.peg.81"/>
<evidence type="ECO:0000256" key="6">
    <source>
        <dbReference type="RuleBase" id="RU366058"/>
    </source>
</evidence>
<dbReference type="RefSeq" id="WP_059751899.1">
    <property type="nucleotide sequence ID" value="NZ_LDUG01000011.1"/>
</dbReference>
<comment type="subcellular location">
    <subcellularLocation>
        <location evidence="1 6">Cell membrane</location>
        <topology evidence="1 6">Multi-pass membrane protein</topology>
    </subcellularLocation>
</comment>
<feature type="transmembrane region" description="Helical" evidence="6">
    <location>
        <begin position="190"/>
        <end position="208"/>
    </location>
</feature>
<dbReference type="STRING" id="1123392.GCA_000376425_01139"/>
<dbReference type="GO" id="GO:0005886">
    <property type="term" value="C:plasma membrane"/>
    <property type="evidence" value="ECO:0007669"/>
    <property type="project" value="UniProtKB-SubCell"/>
</dbReference>
<dbReference type="PANTHER" id="PTHR12677:SF59">
    <property type="entry name" value="GOLGI APPARATUS MEMBRANE PROTEIN TVP38-RELATED"/>
    <property type="match status" value="1"/>
</dbReference>
<evidence type="ECO:0000256" key="5">
    <source>
        <dbReference type="ARBA" id="ARBA00023136"/>
    </source>
</evidence>
<dbReference type="Proteomes" id="UP000064243">
    <property type="component" value="Unassembled WGS sequence"/>
</dbReference>
<dbReference type="InterPro" id="IPR032816">
    <property type="entry name" value="VTT_dom"/>
</dbReference>
<evidence type="ECO:0000256" key="4">
    <source>
        <dbReference type="ARBA" id="ARBA00022989"/>
    </source>
</evidence>
<evidence type="ECO:0000256" key="2">
    <source>
        <dbReference type="ARBA" id="ARBA00022475"/>
    </source>
</evidence>
<evidence type="ECO:0000256" key="1">
    <source>
        <dbReference type="ARBA" id="ARBA00004651"/>
    </source>
</evidence>
<keyword evidence="3 6" id="KW-0812">Transmembrane</keyword>
<reference evidence="8 9" key="1">
    <citation type="journal article" date="2015" name="Appl. Environ. Microbiol.">
        <title>Aerobic and Anaerobic Thiosulfate Oxidation by a Cold-Adapted, Subglacial Chemoautotroph.</title>
        <authorList>
            <person name="Harrold Z.R."/>
            <person name="Skidmore M.L."/>
            <person name="Hamilton T.L."/>
            <person name="Desch L."/>
            <person name="Amada K."/>
            <person name="van Gelder W."/>
            <person name="Glover K."/>
            <person name="Roden E.E."/>
            <person name="Boyd E.S."/>
        </authorList>
    </citation>
    <scope>NUCLEOTIDE SEQUENCE [LARGE SCALE GENOMIC DNA]</scope>
    <source>
        <strain evidence="8 9">RG</strain>
    </source>
</reference>
<keyword evidence="5 6" id="KW-0472">Membrane</keyword>
<feature type="transmembrane region" description="Helical" evidence="6">
    <location>
        <begin position="41"/>
        <end position="64"/>
    </location>
</feature>
<dbReference type="AlphaFoldDB" id="A0A106BSY0"/>
<dbReference type="InterPro" id="IPR015414">
    <property type="entry name" value="TMEM64"/>
</dbReference>
<comment type="similarity">
    <text evidence="6">Belongs to the TVP38/TMEM64 family.</text>
</comment>
<proteinExistence type="inferred from homology"/>
<accession>A0A106BSY0</accession>
<protein>
    <recommendedName>
        <fullName evidence="6">TVP38/TMEM64 family membrane protein</fullName>
    </recommendedName>
</protein>
<dbReference type="EMBL" id="LDUG01000011">
    <property type="protein sequence ID" value="KVW98040.1"/>
    <property type="molecule type" value="Genomic_DNA"/>
</dbReference>
<gene>
    <name evidence="8" type="ORF">ABW22_03205</name>
</gene>
<keyword evidence="9" id="KW-1185">Reference proteome</keyword>
<keyword evidence="2 6" id="KW-1003">Cell membrane</keyword>
<keyword evidence="4 6" id="KW-1133">Transmembrane helix</keyword>
<feature type="transmembrane region" description="Helical" evidence="6">
    <location>
        <begin position="76"/>
        <end position="100"/>
    </location>
</feature>
<feature type="transmembrane region" description="Helical" evidence="6">
    <location>
        <begin position="165"/>
        <end position="184"/>
    </location>
</feature>
<name>A0A106BSY0_THIDE</name>
<evidence type="ECO:0000256" key="3">
    <source>
        <dbReference type="ARBA" id="ARBA00022692"/>
    </source>
</evidence>
<organism evidence="8 9">
    <name type="scientific">Thiobacillus denitrificans</name>
    <dbReference type="NCBI Taxonomy" id="36861"/>
    <lineage>
        <taxon>Bacteria</taxon>
        <taxon>Pseudomonadati</taxon>
        <taxon>Pseudomonadota</taxon>
        <taxon>Betaproteobacteria</taxon>
        <taxon>Nitrosomonadales</taxon>
        <taxon>Thiobacillaceae</taxon>
        <taxon>Thiobacillus</taxon>
    </lineage>
</organism>
<evidence type="ECO:0000259" key="7">
    <source>
        <dbReference type="Pfam" id="PF09335"/>
    </source>
</evidence>
<sequence length="239" mass="25488">MKARVILKGLALMLSLTLLGYLFNASDLGSSVNEAWIDARVRGHGVNGALLFLLMGGLFTAIGLPRQIIAFLGGYAFSVGLGTLLGALAALLGCMLSFAYARFFGQGLLRARLGERAGRFDRFIHDHPFPMTVLIRLLPVGSNLLTNLAAGISSIRSVHFFSGTLLGYLPQALVFALVGSGVHIAPMLKIALAIGLFVISGALGAYLYHRFRHGQSLDPQIDAALDETEPSPHEPTTKS</sequence>
<evidence type="ECO:0000313" key="8">
    <source>
        <dbReference type="EMBL" id="KVW98040.1"/>
    </source>
</evidence>
<comment type="caution">
    <text evidence="8">The sequence shown here is derived from an EMBL/GenBank/DDBJ whole genome shotgun (WGS) entry which is preliminary data.</text>
</comment>
<feature type="domain" description="VTT" evidence="7">
    <location>
        <begin position="64"/>
        <end position="180"/>
    </location>
</feature>
<dbReference type="PANTHER" id="PTHR12677">
    <property type="entry name" value="GOLGI APPARATUS MEMBRANE PROTEIN TVP38-RELATED"/>
    <property type="match status" value="1"/>
</dbReference>
<evidence type="ECO:0000313" key="9">
    <source>
        <dbReference type="Proteomes" id="UP000064243"/>
    </source>
</evidence>
<dbReference type="OrthoDB" id="7348996at2"/>